<sequence length="58" mass="6448">MYCEEVIDTGFGRTDGSSEEVRAAADKTNREGIHQMLKLETPNLHEIGLDRAIAYGHT</sequence>
<evidence type="ECO:0000313" key="1">
    <source>
        <dbReference type="EMBL" id="KAL2053368.1"/>
    </source>
</evidence>
<dbReference type="Proteomes" id="UP001590951">
    <property type="component" value="Unassembled WGS sequence"/>
</dbReference>
<comment type="caution">
    <text evidence="1">The sequence shown here is derived from an EMBL/GenBank/DDBJ whole genome shotgun (WGS) entry which is preliminary data.</text>
</comment>
<dbReference type="EMBL" id="JBHFEH010000021">
    <property type="protein sequence ID" value="KAL2053368.1"/>
    <property type="molecule type" value="Genomic_DNA"/>
</dbReference>
<name>A0ABR4B678_9LECA</name>
<keyword evidence="2" id="KW-1185">Reference proteome</keyword>
<accession>A0ABR4B678</accession>
<gene>
    <name evidence="1" type="ORF">ABVK25_006362</name>
</gene>
<protein>
    <submittedName>
        <fullName evidence="1">Uncharacterized protein</fullName>
    </submittedName>
</protein>
<proteinExistence type="predicted"/>
<reference evidence="1 2" key="1">
    <citation type="submission" date="2024-09" db="EMBL/GenBank/DDBJ databases">
        <title>Rethinking Asexuality: The Enigmatic Case of Functional Sexual Genes in Lepraria (Stereocaulaceae).</title>
        <authorList>
            <person name="Doellman M."/>
            <person name="Sun Y."/>
            <person name="Barcenas-Pena A."/>
            <person name="Lumbsch H.T."/>
            <person name="Grewe F."/>
        </authorList>
    </citation>
    <scope>NUCLEOTIDE SEQUENCE [LARGE SCALE GENOMIC DNA]</scope>
    <source>
        <strain evidence="1 2">Grewe 0041</strain>
    </source>
</reference>
<organism evidence="1 2">
    <name type="scientific">Lepraria finkii</name>
    <dbReference type="NCBI Taxonomy" id="1340010"/>
    <lineage>
        <taxon>Eukaryota</taxon>
        <taxon>Fungi</taxon>
        <taxon>Dikarya</taxon>
        <taxon>Ascomycota</taxon>
        <taxon>Pezizomycotina</taxon>
        <taxon>Lecanoromycetes</taxon>
        <taxon>OSLEUM clade</taxon>
        <taxon>Lecanoromycetidae</taxon>
        <taxon>Lecanorales</taxon>
        <taxon>Lecanorineae</taxon>
        <taxon>Stereocaulaceae</taxon>
        <taxon>Lepraria</taxon>
    </lineage>
</organism>
<evidence type="ECO:0000313" key="2">
    <source>
        <dbReference type="Proteomes" id="UP001590951"/>
    </source>
</evidence>